<feature type="active site" description="Charge relay system" evidence="5">
    <location>
        <position position="691"/>
    </location>
</feature>
<feature type="region of interest" description="Disordered" evidence="7">
    <location>
        <begin position="32"/>
        <end position="54"/>
    </location>
</feature>
<feature type="region of interest" description="Disordered" evidence="7">
    <location>
        <begin position="560"/>
        <end position="581"/>
    </location>
</feature>
<dbReference type="InterPro" id="IPR036852">
    <property type="entry name" value="Peptidase_S8/S53_dom_sf"/>
</dbReference>
<evidence type="ECO:0000256" key="4">
    <source>
        <dbReference type="ARBA" id="ARBA00022825"/>
    </source>
</evidence>
<dbReference type="GO" id="GO:0004252">
    <property type="term" value="F:serine-type endopeptidase activity"/>
    <property type="evidence" value="ECO:0007669"/>
    <property type="project" value="UniProtKB-UniRule"/>
</dbReference>
<organism evidence="10 11">
    <name type="scientific">Podospora aff. communis PSN243</name>
    <dbReference type="NCBI Taxonomy" id="3040156"/>
    <lineage>
        <taxon>Eukaryota</taxon>
        <taxon>Fungi</taxon>
        <taxon>Dikarya</taxon>
        <taxon>Ascomycota</taxon>
        <taxon>Pezizomycotina</taxon>
        <taxon>Sordariomycetes</taxon>
        <taxon>Sordariomycetidae</taxon>
        <taxon>Sordariales</taxon>
        <taxon>Podosporaceae</taxon>
        <taxon>Podospora</taxon>
    </lineage>
</organism>
<feature type="domain" description="DUF7580" evidence="9">
    <location>
        <begin position="236"/>
        <end position="552"/>
    </location>
</feature>
<dbReference type="InterPro" id="IPR051048">
    <property type="entry name" value="Peptidase_S8/S53_subtilisin"/>
</dbReference>
<feature type="coiled-coil region" evidence="6">
    <location>
        <begin position="81"/>
        <end position="111"/>
    </location>
</feature>
<evidence type="ECO:0000256" key="6">
    <source>
        <dbReference type="SAM" id="Coils"/>
    </source>
</evidence>
<evidence type="ECO:0000256" key="2">
    <source>
        <dbReference type="ARBA" id="ARBA00022670"/>
    </source>
</evidence>
<evidence type="ECO:0000256" key="1">
    <source>
        <dbReference type="ARBA" id="ARBA00011073"/>
    </source>
</evidence>
<feature type="active site" description="Charge relay system" evidence="5">
    <location>
        <position position="730"/>
    </location>
</feature>
<evidence type="ECO:0000313" key="11">
    <source>
        <dbReference type="Proteomes" id="UP001321760"/>
    </source>
</evidence>
<reference evidence="10" key="1">
    <citation type="journal article" date="2023" name="Mol. Phylogenet. Evol.">
        <title>Genome-scale phylogeny and comparative genomics of the fungal order Sordariales.</title>
        <authorList>
            <person name="Hensen N."/>
            <person name="Bonometti L."/>
            <person name="Westerberg I."/>
            <person name="Brannstrom I.O."/>
            <person name="Guillou S."/>
            <person name="Cros-Aarteil S."/>
            <person name="Calhoun S."/>
            <person name="Haridas S."/>
            <person name="Kuo A."/>
            <person name="Mondo S."/>
            <person name="Pangilinan J."/>
            <person name="Riley R."/>
            <person name="LaButti K."/>
            <person name="Andreopoulos B."/>
            <person name="Lipzen A."/>
            <person name="Chen C."/>
            <person name="Yan M."/>
            <person name="Daum C."/>
            <person name="Ng V."/>
            <person name="Clum A."/>
            <person name="Steindorff A."/>
            <person name="Ohm R.A."/>
            <person name="Martin F."/>
            <person name="Silar P."/>
            <person name="Natvig D.O."/>
            <person name="Lalanne C."/>
            <person name="Gautier V."/>
            <person name="Ament-Velasquez S.L."/>
            <person name="Kruys A."/>
            <person name="Hutchinson M.I."/>
            <person name="Powell A.J."/>
            <person name="Barry K."/>
            <person name="Miller A.N."/>
            <person name="Grigoriev I.V."/>
            <person name="Debuchy R."/>
            <person name="Gladieux P."/>
            <person name="Hiltunen Thoren M."/>
            <person name="Johannesson H."/>
        </authorList>
    </citation>
    <scope>NUCLEOTIDE SEQUENCE</scope>
    <source>
        <strain evidence="10">PSN243</strain>
    </source>
</reference>
<evidence type="ECO:0000259" key="9">
    <source>
        <dbReference type="Pfam" id="PF24476"/>
    </source>
</evidence>
<keyword evidence="2 5" id="KW-0645">Protease</keyword>
<dbReference type="PROSITE" id="PS51892">
    <property type="entry name" value="SUBTILASE"/>
    <property type="match status" value="1"/>
</dbReference>
<dbReference type="Proteomes" id="UP001321760">
    <property type="component" value="Unassembled WGS sequence"/>
</dbReference>
<name>A0AAV9G5L2_9PEZI</name>
<dbReference type="SUPFAM" id="SSF52743">
    <property type="entry name" value="Subtilisin-like"/>
    <property type="match status" value="1"/>
</dbReference>
<sequence>MLVKMHLAEEDAHLFLAVVPAFVAALPPSPNREIGDLNPRATQTRHASAQSEDWNRTKRHNAITFMRFEVQDLAVVLTKDLAQLELLDDALEKASDALEDLLDLLDRLVDDGILRSEGLPKDPPSRFPRLWALETLLQPCGHVPATDVPSNLPGEVLSWIKYPAEGAEALKYRKIAYRAQQFNNTMRGIYEFHSADSELELTQVEATQIFHPSRQSPGDASDDIRASADLKQAQILCESATTLAEVFKATPRPCEPPHSAHIHLSGFEQSEVEMLVSVCGEAKAKWHIVHWTNPSSTCPAYRQEHPTGSICSLLKESRTVKKRLRIQLEGSGCWKCWSAGPGDRIMKYAVAPKKTLDEWLFLRKDREAALVTSPRLTRKNKLRLALKIAKSLLCLLGSPLLQGPWKSQSILIAEINDDSLDPGLQIKPYIVGELTRCFGKQESQKSDGAQSSILHLGLLLWEVFLEEKVTITDEDREEAEEDDEDEDEDDINSLFNALNRKEIDSRESSFIDTFCLDLIANCLNLYGQASVVDAAFRAKLYWDVVKPLLRSVEDYTPSKLKPNTTMTSRPAPPSLRPITSTEGFSQPKFLAMKLGRDATQRHVPSNPPRSANFGRGEHNQRKPHSWLKKCILFDADDETYTERTHPDTDTEDFIHRMDDFVGTYIQPLPEALADNISLERLRRSIRIAVLDTGIHIDKGDEILDGGQDRIIQKRNFLGADEHAYVDSYGHGTHVVRLLLRFAPFANIIVAKISESKYLAEGDQIAKALDWVSGPDCNADIIVMSFGLGPNPDTEVKTSIEALVAKGKLIFAAASNSGGNEPRAFPANQDGVFCIHVSDGKGNKAGINPAPAGIDNFSTLGNAIESKWGGKELYITGSSFAAPIAAGIAANALEYIRHFLTEKGDHPDYFYRYQGMCALFQCLSDGIDGYDYVKPWKRHLWDGETGHRDICAALRALEIHGPKWWIKRTSEDSFSGF</sequence>
<keyword evidence="3 5" id="KW-0378">Hydrolase</keyword>
<feature type="region of interest" description="Disordered" evidence="7">
    <location>
        <begin position="598"/>
        <end position="621"/>
    </location>
</feature>
<evidence type="ECO:0000256" key="7">
    <source>
        <dbReference type="SAM" id="MobiDB-lite"/>
    </source>
</evidence>
<dbReference type="InterPro" id="IPR000209">
    <property type="entry name" value="Peptidase_S8/S53_dom"/>
</dbReference>
<dbReference type="PANTHER" id="PTHR43399">
    <property type="entry name" value="SUBTILISIN-RELATED"/>
    <property type="match status" value="1"/>
</dbReference>
<dbReference type="InterPro" id="IPR056002">
    <property type="entry name" value="DUF7580"/>
</dbReference>
<proteinExistence type="inferred from homology"/>
<dbReference type="Pfam" id="PF24476">
    <property type="entry name" value="DUF7580"/>
    <property type="match status" value="1"/>
</dbReference>
<accession>A0AAV9G5L2</accession>
<comment type="caution">
    <text evidence="10">The sequence shown here is derived from an EMBL/GenBank/DDBJ whole genome shotgun (WGS) entry which is preliminary data.</text>
</comment>
<dbReference type="PANTHER" id="PTHR43399:SF4">
    <property type="entry name" value="CELL WALL-ASSOCIATED PROTEASE"/>
    <property type="match status" value="1"/>
</dbReference>
<gene>
    <name evidence="10" type="ORF">QBC34DRAFT_416455</name>
</gene>
<evidence type="ECO:0000313" key="10">
    <source>
        <dbReference type="EMBL" id="KAK4443846.1"/>
    </source>
</evidence>
<feature type="compositionally biased region" description="Polar residues" evidence="7">
    <location>
        <begin position="40"/>
        <end position="52"/>
    </location>
</feature>
<dbReference type="AlphaFoldDB" id="A0AAV9G5L2"/>
<evidence type="ECO:0000256" key="5">
    <source>
        <dbReference type="PROSITE-ProRule" id="PRU01240"/>
    </source>
</evidence>
<keyword evidence="4 5" id="KW-0720">Serine protease</keyword>
<evidence type="ECO:0000259" key="8">
    <source>
        <dbReference type="Pfam" id="PF00082"/>
    </source>
</evidence>
<evidence type="ECO:0000256" key="3">
    <source>
        <dbReference type="ARBA" id="ARBA00022801"/>
    </source>
</evidence>
<dbReference type="GO" id="GO:0006508">
    <property type="term" value="P:proteolysis"/>
    <property type="evidence" value="ECO:0007669"/>
    <property type="project" value="UniProtKB-KW"/>
</dbReference>
<dbReference type="EMBL" id="MU865986">
    <property type="protein sequence ID" value="KAK4443846.1"/>
    <property type="molecule type" value="Genomic_DNA"/>
</dbReference>
<keyword evidence="6" id="KW-0175">Coiled coil</keyword>
<comment type="similarity">
    <text evidence="1 5">Belongs to the peptidase S8 family.</text>
</comment>
<reference evidence="10" key="2">
    <citation type="submission" date="2023-05" db="EMBL/GenBank/DDBJ databases">
        <authorList>
            <consortium name="Lawrence Berkeley National Laboratory"/>
            <person name="Steindorff A."/>
            <person name="Hensen N."/>
            <person name="Bonometti L."/>
            <person name="Westerberg I."/>
            <person name="Brannstrom I.O."/>
            <person name="Guillou S."/>
            <person name="Cros-Aarteil S."/>
            <person name="Calhoun S."/>
            <person name="Haridas S."/>
            <person name="Kuo A."/>
            <person name="Mondo S."/>
            <person name="Pangilinan J."/>
            <person name="Riley R."/>
            <person name="Labutti K."/>
            <person name="Andreopoulos B."/>
            <person name="Lipzen A."/>
            <person name="Chen C."/>
            <person name="Yanf M."/>
            <person name="Daum C."/>
            <person name="Ng V."/>
            <person name="Clum A."/>
            <person name="Ohm R."/>
            <person name="Martin F."/>
            <person name="Silar P."/>
            <person name="Natvig D."/>
            <person name="Lalanne C."/>
            <person name="Gautier V."/>
            <person name="Ament-Velasquez S.L."/>
            <person name="Kruys A."/>
            <person name="Hutchinson M.I."/>
            <person name="Powell A.J."/>
            <person name="Barry K."/>
            <person name="Miller A.N."/>
            <person name="Grigoriev I.V."/>
            <person name="Debuchy R."/>
            <person name="Gladieux P."/>
            <person name="Thoren M.H."/>
            <person name="Johannesson H."/>
        </authorList>
    </citation>
    <scope>NUCLEOTIDE SEQUENCE</scope>
    <source>
        <strain evidence="10">PSN243</strain>
    </source>
</reference>
<dbReference type="PRINTS" id="PR00723">
    <property type="entry name" value="SUBTILISIN"/>
</dbReference>
<feature type="domain" description="Peptidase S8/S53" evidence="8">
    <location>
        <begin position="684"/>
        <end position="896"/>
    </location>
</feature>
<dbReference type="Gene3D" id="3.40.50.200">
    <property type="entry name" value="Peptidase S8/S53 domain"/>
    <property type="match status" value="1"/>
</dbReference>
<dbReference type="InterPro" id="IPR015500">
    <property type="entry name" value="Peptidase_S8_subtilisin-rel"/>
</dbReference>
<feature type="active site" description="Charge relay system" evidence="5">
    <location>
        <position position="878"/>
    </location>
</feature>
<keyword evidence="11" id="KW-1185">Reference proteome</keyword>
<dbReference type="Pfam" id="PF00082">
    <property type="entry name" value="Peptidase_S8"/>
    <property type="match status" value="1"/>
</dbReference>
<evidence type="ECO:0008006" key="12">
    <source>
        <dbReference type="Google" id="ProtNLM"/>
    </source>
</evidence>
<protein>
    <recommendedName>
        <fullName evidence="12">Peptidase S8/S53 domain-containing protein</fullName>
    </recommendedName>
</protein>